<dbReference type="EMBL" id="CDMK01000002">
    <property type="protein sequence ID" value="CRI34606.1"/>
    <property type="molecule type" value="Genomic_DNA"/>
</dbReference>
<dbReference type="GeneID" id="78823998"/>
<dbReference type="RefSeq" id="WP_015106815.1">
    <property type="nucleotide sequence ID" value="NZ_AP026684.1"/>
</dbReference>
<name>A0A0K2Y607_HELHE</name>
<gene>
    <name evidence="1" type="ORF">HHE01_04070</name>
</gene>
<accession>A0A0K2Y607</accession>
<organism evidence="1 2">
    <name type="scientific">Helicobacter heilmannii</name>
    <dbReference type="NCBI Taxonomy" id="35817"/>
    <lineage>
        <taxon>Bacteria</taxon>
        <taxon>Pseudomonadati</taxon>
        <taxon>Campylobacterota</taxon>
        <taxon>Epsilonproteobacteria</taxon>
        <taxon>Campylobacterales</taxon>
        <taxon>Helicobacteraceae</taxon>
        <taxon>Helicobacter</taxon>
    </lineage>
</organism>
<dbReference type="AlphaFoldDB" id="A0A0K2Y607"/>
<protein>
    <submittedName>
        <fullName evidence="1">Uncharacterized protein</fullName>
    </submittedName>
</protein>
<evidence type="ECO:0000313" key="2">
    <source>
        <dbReference type="Proteomes" id="UP000046090"/>
    </source>
</evidence>
<dbReference type="Proteomes" id="UP000046090">
    <property type="component" value="Unassembled WGS sequence"/>
</dbReference>
<evidence type="ECO:0000313" key="1">
    <source>
        <dbReference type="EMBL" id="CRI34606.1"/>
    </source>
</evidence>
<reference evidence="2" key="1">
    <citation type="submission" date="2014-12" db="EMBL/GenBank/DDBJ databases">
        <authorList>
            <person name="Smet A."/>
        </authorList>
    </citation>
    <scope>NUCLEOTIDE SEQUENCE [LARGE SCALE GENOMIC DNA]</scope>
</reference>
<sequence>MAASFQEQYKLLCLLHARHLLDEHSTNIPYTYEFLSTLKPF</sequence>
<keyword evidence="2" id="KW-1185">Reference proteome</keyword>
<proteinExistence type="predicted"/>